<gene>
    <name evidence="9" type="ORF">AFULGI_00026470</name>
</gene>
<dbReference type="InterPro" id="IPR004839">
    <property type="entry name" value="Aminotransferase_I/II_large"/>
</dbReference>
<dbReference type="RefSeq" id="WP_010879852.1">
    <property type="nucleotide sequence ID" value="NZ_CP006577.1"/>
</dbReference>
<dbReference type="EMBL" id="CP006577">
    <property type="protein sequence ID" value="AIG99355.1"/>
    <property type="molecule type" value="Genomic_DNA"/>
</dbReference>
<protein>
    <recommendedName>
        <fullName evidence="7">Aminotransferase</fullName>
        <ecNumber evidence="7">2.6.1.-</ecNumber>
    </recommendedName>
</protein>
<dbReference type="Proteomes" id="UP000028501">
    <property type="component" value="Chromosome"/>
</dbReference>
<dbReference type="Gene3D" id="3.40.640.10">
    <property type="entry name" value="Type I PLP-dependent aspartate aminotransferase-like (Major domain)"/>
    <property type="match status" value="1"/>
</dbReference>
<dbReference type="HOGENOM" id="CLU_017584_4_3_2"/>
<dbReference type="SUPFAM" id="SSF53383">
    <property type="entry name" value="PLP-dependent transferases"/>
    <property type="match status" value="1"/>
</dbReference>
<evidence type="ECO:0000256" key="2">
    <source>
        <dbReference type="ARBA" id="ARBA00007441"/>
    </source>
</evidence>
<dbReference type="EC" id="2.6.1.-" evidence="7"/>
<dbReference type="CDD" id="cd00609">
    <property type="entry name" value="AAT_like"/>
    <property type="match status" value="1"/>
</dbReference>
<evidence type="ECO:0000313" key="10">
    <source>
        <dbReference type="Proteomes" id="UP000028501"/>
    </source>
</evidence>
<dbReference type="GO" id="GO:0030170">
    <property type="term" value="F:pyridoxal phosphate binding"/>
    <property type="evidence" value="ECO:0007669"/>
    <property type="project" value="InterPro"/>
</dbReference>
<feature type="domain" description="Aminotransferase class I/classII large" evidence="8">
    <location>
        <begin position="31"/>
        <end position="365"/>
    </location>
</feature>
<dbReference type="GeneID" id="24796110"/>
<keyword evidence="5 7" id="KW-0808">Transferase</keyword>
<dbReference type="GO" id="GO:0008483">
    <property type="term" value="F:transaminase activity"/>
    <property type="evidence" value="ECO:0007669"/>
    <property type="project" value="UniProtKB-KW"/>
</dbReference>
<dbReference type="PANTHER" id="PTHR46383:SF3">
    <property type="entry name" value="ASPARTATE AMINOTRANSFERASE-RELATED"/>
    <property type="match status" value="1"/>
</dbReference>
<dbReference type="InterPro" id="IPR015424">
    <property type="entry name" value="PyrdxlP-dep_Trfase"/>
</dbReference>
<dbReference type="KEGG" id="afg:AFULGI_00026470"/>
<sequence length="373" mass="41703">MREAARLSQISTSMIRRMFEIVERAKKEGREIISLTIGEPDFDTPQEVIERACRAMNAGFTHYTSNFGLEELRSAIAERYGVDSSNVMVTAGGSEALLNASLAFIEEGSKVVIPSPNFLSYFTYAKMCGGQIVQLRTHNNGFLPDVEKLNEIIDRNVSVIFLNYPNNPTGAVIDEKDARAVVEIAADNKAIVVSDEIYDQIYYDVKPTSLAGYENVVCVNGFSKSLSMTGWRIGFTIADEKLLDPMLKVHQVNGVCAPAFAQKAVAEVMAERLFDSIVSRMVKEFRQRRDYLYSELSKIYDVVKPEGAFYMFVNVNQDCMEYAENLINLGVAVTPGLPFGDGNETYVRISYANSLENLKKAAEIIREYESQRA</sequence>
<evidence type="ECO:0000256" key="3">
    <source>
        <dbReference type="ARBA" id="ARBA00011738"/>
    </source>
</evidence>
<reference evidence="9 10" key="1">
    <citation type="submission" date="2013-07" db="EMBL/GenBank/DDBJ databases">
        <title>Genome of Archaeoglobus fulgidus.</title>
        <authorList>
            <person name="Fiebig A."/>
            <person name="Birkeland N.-K."/>
        </authorList>
    </citation>
    <scope>NUCLEOTIDE SEQUENCE [LARGE SCALE GENOMIC DNA]</scope>
    <source>
        <strain evidence="9 10">DSM 8774</strain>
    </source>
</reference>
<keyword evidence="4 7" id="KW-0032">Aminotransferase</keyword>
<dbReference type="AlphaFoldDB" id="A0A075WG43"/>
<evidence type="ECO:0000259" key="8">
    <source>
        <dbReference type="Pfam" id="PF00155"/>
    </source>
</evidence>
<comment type="similarity">
    <text evidence="2 7">Belongs to the class-I pyridoxal-phosphate-dependent aminotransferase family.</text>
</comment>
<dbReference type="PROSITE" id="PS00105">
    <property type="entry name" value="AA_TRANSFER_CLASS_1"/>
    <property type="match status" value="1"/>
</dbReference>
<dbReference type="InterPro" id="IPR015422">
    <property type="entry name" value="PyrdxlP-dep_Trfase_small"/>
</dbReference>
<dbReference type="InterPro" id="IPR050596">
    <property type="entry name" value="AspAT/PAT-like"/>
</dbReference>
<dbReference type="InterPro" id="IPR004838">
    <property type="entry name" value="NHTrfase_class1_PyrdxlP-BS"/>
</dbReference>
<comment type="cofactor">
    <cofactor evidence="1 7">
        <name>pyridoxal 5'-phosphate</name>
        <dbReference type="ChEBI" id="CHEBI:597326"/>
    </cofactor>
</comment>
<evidence type="ECO:0000256" key="5">
    <source>
        <dbReference type="ARBA" id="ARBA00022679"/>
    </source>
</evidence>
<evidence type="ECO:0000313" key="9">
    <source>
        <dbReference type="EMBL" id="AIG99355.1"/>
    </source>
</evidence>
<dbReference type="InterPro" id="IPR015421">
    <property type="entry name" value="PyrdxlP-dep_Trfase_major"/>
</dbReference>
<organism evidence="9 10">
    <name type="scientific">Archaeoglobus fulgidus DSM 8774</name>
    <dbReference type="NCBI Taxonomy" id="1344584"/>
    <lineage>
        <taxon>Archaea</taxon>
        <taxon>Methanobacteriati</taxon>
        <taxon>Methanobacteriota</taxon>
        <taxon>Archaeoglobi</taxon>
        <taxon>Archaeoglobales</taxon>
        <taxon>Archaeoglobaceae</taxon>
        <taxon>Archaeoglobus</taxon>
    </lineage>
</organism>
<name>A0A075WG43_ARCFL</name>
<accession>A0A075WG43</accession>
<evidence type="ECO:0000256" key="6">
    <source>
        <dbReference type="ARBA" id="ARBA00022898"/>
    </source>
</evidence>
<dbReference type="Pfam" id="PF00155">
    <property type="entry name" value="Aminotran_1_2"/>
    <property type="match status" value="1"/>
</dbReference>
<comment type="subunit">
    <text evidence="3">Homodimer.</text>
</comment>
<evidence type="ECO:0000256" key="7">
    <source>
        <dbReference type="RuleBase" id="RU000481"/>
    </source>
</evidence>
<dbReference type="SMR" id="A0A075WG43"/>
<dbReference type="PANTHER" id="PTHR46383">
    <property type="entry name" value="ASPARTATE AMINOTRANSFERASE"/>
    <property type="match status" value="1"/>
</dbReference>
<proteinExistence type="inferred from homology"/>
<evidence type="ECO:0000256" key="4">
    <source>
        <dbReference type="ARBA" id="ARBA00022576"/>
    </source>
</evidence>
<evidence type="ECO:0000256" key="1">
    <source>
        <dbReference type="ARBA" id="ARBA00001933"/>
    </source>
</evidence>
<dbReference type="Gene3D" id="3.90.1150.10">
    <property type="entry name" value="Aspartate Aminotransferase, domain 1"/>
    <property type="match status" value="1"/>
</dbReference>
<keyword evidence="6" id="KW-0663">Pyridoxal phosphate</keyword>
<dbReference type="GO" id="GO:0006520">
    <property type="term" value="P:amino acid metabolic process"/>
    <property type="evidence" value="ECO:0007669"/>
    <property type="project" value="InterPro"/>
</dbReference>